<dbReference type="STRING" id="1041930.Mtc_0185"/>
<dbReference type="PANTHER" id="PTHR43584:SF8">
    <property type="entry name" value="N-ACETYLMURAMATE ALPHA-1-PHOSPHATE URIDYLYLTRANSFERASE"/>
    <property type="match status" value="1"/>
</dbReference>
<sequence>MKVVIPAAGAGKRLYPHTYTKPKPMVSVAGKPIIGHILDKMLDLEPEEVIVVVGYMRDKLISYINTHYAGAFKKVTFVDQEQQLGLGHSIYVTRKAVGDSPILIALGDMIFKDGYSEFLKQHLRNGKCSGSIGVKTIDNPEHYGIVYLNPDNTINRLVEKPRHSTSNLGIAGVYFIEDTPRLFDALDYVVRSNHSGEVQLTDALQRAVEEGSVYKTFEVNSWYDCGRPRSLLDVNRILLSEMGISENGATNSIIIQPVSIGRNARVENSIIGPYVSISEGAIVNNSIIEDSIVGNNAEVKYMMLRSSIIGDHAILIGKSNALNIGDSSTIEF</sequence>
<dbReference type="GO" id="GO:0008879">
    <property type="term" value="F:glucose-1-phosphate thymidylyltransferase activity"/>
    <property type="evidence" value="ECO:0007669"/>
    <property type="project" value="UniProtKB-EC"/>
</dbReference>
<keyword evidence="1 4" id="KW-0808">Transferase</keyword>
<evidence type="ECO:0000313" key="4">
    <source>
        <dbReference type="EMBL" id="AFC98956.1"/>
    </source>
</evidence>
<organism evidence="4 5">
    <name type="scientific">Methanocella conradii (strain DSM 24694 / JCM 17849 / CGMCC 1.5162 / HZ254)</name>
    <dbReference type="NCBI Taxonomy" id="1041930"/>
    <lineage>
        <taxon>Archaea</taxon>
        <taxon>Methanobacteriati</taxon>
        <taxon>Methanobacteriota</taxon>
        <taxon>Stenosarchaea group</taxon>
        <taxon>Methanomicrobia</taxon>
        <taxon>Methanocellales</taxon>
        <taxon>Methanocellaceae</taxon>
        <taxon>Methanocella</taxon>
    </lineage>
</organism>
<protein>
    <submittedName>
        <fullName evidence="4">dTDP-glucose pyrophosphorylase</fullName>
        <ecNumber evidence="4">2.7.7.24</ecNumber>
    </submittedName>
</protein>
<proteinExistence type="predicted"/>
<dbReference type="Proteomes" id="UP000005233">
    <property type="component" value="Chromosome"/>
</dbReference>
<dbReference type="InterPro" id="IPR050065">
    <property type="entry name" value="GlmU-like"/>
</dbReference>
<gene>
    <name evidence="4" type="ordered locus">Mtc_0185</name>
</gene>
<evidence type="ECO:0000256" key="2">
    <source>
        <dbReference type="ARBA" id="ARBA00022695"/>
    </source>
</evidence>
<dbReference type="OrthoDB" id="15372at2157"/>
<feature type="domain" description="Nucleotidyl transferase" evidence="3">
    <location>
        <begin position="2"/>
        <end position="239"/>
    </location>
</feature>
<evidence type="ECO:0000313" key="5">
    <source>
        <dbReference type="Proteomes" id="UP000005233"/>
    </source>
</evidence>
<accession>H8I8A3</accession>
<dbReference type="Pfam" id="PF00483">
    <property type="entry name" value="NTP_transferase"/>
    <property type="match status" value="1"/>
</dbReference>
<name>H8I8A3_METCZ</name>
<dbReference type="EC" id="2.7.7.24" evidence="4"/>
<dbReference type="Gene3D" id="3.90.550.10">
    <property type="entry name" value="Spore Coat Polysaccharide Biosynthesis Protein SpsA, Chain A"/>
    <property type="match status" value="1"/>
</dbReference>
<dbReference type="KEGG" id="mez:Mtc_0185"/>
<dbReference type="Gene3D" id="2.160.10.10">
    <property type="entry name" value="Hexapeptide repeat proteins"/>
    <property type="match status" value="1"/>
</dbReference>
<dbReference type="AlphaFoldDB" id="H8I8A3"/>
<dbReference type="eggNOG" id="arCOG00666">
    <property type="taxonomic scope" value="Archaea"/>
</dbReference>
<dbReference type="InterPro" id="IPR029044">
    <property type="entry name" value="Nucleotide-diphossugar_trans"/>
</dbReference>
<evidence type="ECO:0000256" key="1">
    <source>
        <dbReference type="ARBA" id="ARBA00022679"/>
    </source>
</evidence>
<reference evidence="4 5" key="1">
    <citation type="journal article" date="2012" name="J. Bacteriol.">
        <title>Complete genome sequence of a thermophilic methanogen, Methanocella conradii HZ254, isolated from Chinese rice field soil.</title>
        <authorList>
            <person name="Lu Z."/>
            <person name="Lu Y."/>
        </authorList>
    </citation>
    <scope>NUCLEOTIDE SEQUENCE [LARGE SCALE GENOMIC DNA]</scope>
    <source>
        <strain evidence="5">DSM 24694 / JCM 17849 / CGMCC 1.5162 / HZ254</strain>
    </source>
</reference>
<dbReference type="SUPFAM" id="SSF53448">
    <property type="entry name" value="Nucleotide-diphospho-sugar transferases"/>
    <property type="match status" value="1"/>
</dbReference>
<dbReference type="CDD" id="cd04181">
    <property type="entry name" value="NTP_transferase"/>
    <property type="match status" value="1"/>
</dbReference>
<dbReference type="SMR" id="H8I8A3"/>
<dbReference type="EMBL" id="CP003243">
    <property type="protein sequence ID" value="AFC98956.1"/>
    <property type="molecule type" value="Genomic_DNA"/>
</dbReference>
<keyword evidence="2 4" id="KW-0548">Nucleotidyltransferase</keyword>
<evidence type="ECO:0000259" key="3">
    <source>
        <dbReference type="Pfam" id="PF00483"/>
    </source>
</evidence>
<keyword evidence="5" id="KW-1185">Reference proteome</keyword>
<dbReference type="InterPro" id="IPR005835">
    <property type="entry name" value="NTP_transferase_dom"/>
</dbReference>
<dbReference type="PANTHER" id="PTHR43584">
    <property type="entry name" value="NUCLEOTIDYL TRANSFERASE"/>
    <property type="match status" value="1"/>
</dbReference>
<dbReference type="HOGENOM" id="CLU_029499_0_1_2"/>